<keyword evidence="1" id="KW-0472">Membrane</keyword>
<feature type="transmembrane region" description="Helical" evidence="1">
    <location>
        <begin position="30"/>
        <end position="52"/>
    </location>
</feature>
<protein>
    <submittedName>
        <fullName evidence="2">Uncharacterized protein</fullName>
    </submittedName>
</protein>
<proteinExistence type="predicted"/>
<evidence type="ECO:0000313" key="2">
    <source>
        <dbReference type="EMBL" id="KOF70785.1"/>
    </source>
</evidence>
<accession>A0A0L8G2I3</accession>
<sequence>MKEIKPFRCIFHTCRRNNDQQVCFHLTFQIIYVPIYICFLFLSINFGTYFVCFDKFETAYR</sequence>
<organism evidence="2">
    <name type="scientific">Octopus bimaculoides</name>
    <name type="common">California two-spotted octopus</name>
    <dbReference type="NCBI Taxonomy" id="37653"/>
    <lineage>
        <taxon>Eukaryota</taxon>
        <taxon>Metazoa</taxon>
        <taxon>Spiralia</taxon>
        <taxon>Lophotrochozoa</taxon>
        <taxon>Mollusca</taxon>
        <taxon>Cephalopoda</taxon>
        <taxon>Coleoidea</taxon>
        <taxon>Octopodiformes</taxon>
        <taxon>Octopoda</taxon>
        <taxon>Incirrata</taxon>
        <taxon>Octopodidae</taxon>
        <taxon>Octopus</taxon>
    </lineage>
</organism>
<dbReference type="AlphaFoldDB" id="A0A0L8G2I3"/>
<gene>
    <name evidence="2" type="ORF">OCBIM_22002211mg</name>
</gene>
<keyword evidence="1" id="KW-1133">Transmembrane helix</keyword>
<dbReference type="EMBL" id="KQ424575">
    <property type="protein sequence ID" value="KOF70785.1"/>
    <property type="molecule type" value="Genomic_DNA"/>
</dbReference>
<keyword evidence="1" id="KW-0812">Transmembrane</keyword>
<evidence type="ECO:0000256" key="1">
    <source>
        <dbReference type="SAM" id="Phobius"/>
    </source>
</evidence>
<name>A0A0L8G2I3_OCTBM</name>
<reference evidence="2" key="1">
    <citation type="submission" date="2015-07" db="EMBL/GenBank/DDBJ databases">
        <title>MeaNS - Measles Nucleotide Surveillance Program.</title>
        <authorList>
            <person name="Tran T."/>
            <person name="Druce J."/>
        </authorList>
    </citation>
    <scope>NUCLEOTIDE SEQUENCE</scope>
    <source>
        <strain evidence="2">UCB-OBI-ISO-001</strain>
        <tissue evidence="2">Gonad</tissue>
    </source>
</reference>